<sequence length="172" mass="18675">MELKITTRLIAIFTAALMLGGCMSSEKNEPLPRMSKKGAEDWARHFTESMARSAGVKIKEGTVKPAFHDCVGENDEVAEDGRFLLDYYARASLPVSEHAKAVKKVRADLEKRGYTINGYQETGGGKPSVLLDAAHPEKGFTVSAEGHAPQDELLFSISTPCLLPPGATQQQL</sequence>
<dbReference type="EMBL" id="JBHUFU010000022">
    <property type="protein sequence ID" value="MFD1832969.1"/>
    <property type="molecule type" value="Genomic_DNA"/>
</dbReference>
<dbReference type="Proteomes" id="UP001597365">
    <property type="component" value="Unassembled WGS sequence"/>
</dbReference>
<protein>
    <recommendedName>
        <fullName evidence="3">Lipoprotein</fullName>
    </recommendedName>
</protein>
<organism evidence="1 2">
    <name type="scientific">Streptomyces desertarenae</name>
    <dbReference type="NCBI Taxonomy" id="2666184"/>
    <lineage>
        <taxon>Bacteria</taxon>
        <taxon>Bacillati</taxon>
        <taxon>Actinomycetota</taxon>
        <taxon>Actinomycetes</taxon>
        <taxon>Kitasatosporales</taxon>
        <taxon>Streptomycetaceae</taxon>
        <taxon>Streptomyces</taxon>
    </lineage>
</organism>
<gene>
    <name evidence="1" type="ORF">ACFSJS_25470</name>
</gene>
<evidence type="ECO:0008006" key="3">
    <source>
        <dbReference type="Google" id="ProtNLM"/>
    </source>
</evidence>
<reference evidence="2" key="1">
    <citation type="journal article" date="2019" name="Int. J. Syst. Evol. Microbiol.">
        <title>The Global Catalogue of Microorganisms (GCM) 10K type strain sequencing project: providing services to taxonomists for standard genome sequencing and annotation.</title>
        <authorList>
            <consortium name="The Broad Institute Genomics Platform"/>
            <consortium name="The Broad Institute Genome Sequencing Center for Infectious Disease"/>
            <person name="Wu L."/>
            <person name="Ma J."/>
        </authorList>
    </citation>
    <scope>NUCLEOTIDE SEQUENCE [LARGE SCALE GENOMIC DNA]</scope>
    <source>
        <strain evidence="2">CGMCC 4.7455</strain>
    </source>
</reference>
<name>A0ABW4PRQ5_9ACTN</name>
<keyword evidence="2" id="KW-1185">Reference proteome</keyword>
<proteinExistence type="predicted"/>
<comment type="caution">
    <text evidence="1">The sequence shown here is derived from an EMBL/GenBank/DDBJ whole genome shotgun (WGS) entry which is preliminary data.</text>
</comment>
<dbReference type="PROSITE" id="PS51257">
    <property type="entry name" value="PROKAR_LIPOPROTEIN"/>
    <property type="match status" value="1"/>
</dbReference>
<dbReference type="RefSeq" id="WP_380904386.1">
    <property type="nucleotide sequence ID" value="NZ_JBHUFU010000022.1"/>
</dbReference>
<evidence type="ECO:0000313" key="2">
    <source>
        <dbReference type="Proteomes" id="UP001597365"/>
    </source>
</evidence>
<evidence type="ECO:0000313" key="1">
    <source>
        <dbReference type="EMBL" id="MFD1832969.1"/>
    </source>
</evidence>
<accession>A0ABW4PRQ5</accession>